<name>A0A2S6GC02_9PSEU</name>
<keyword evidence="1" id="KW-0732">Signal</keyword>
<proteinExistence type="predicted"/>
<gene>
    <name evidence="2" type="ORF">CLV40_13953</name>
</gene>
<dbReference type="EMBL" id="PTIX01000039">
    <property type="protein sequence ID" value="PPK61756.1"/>
    <property type="molecule type" value="Genomic_DNA"/>
</dbReference>
<sequence>MAKFNPVRYFMIAAAAVGLTIGTATAASASLYICDPGEVCLYEGSYQGGGGAFTTQTALTPYTSYQFLNSSGLYVPGNINDRVGSAYNNGTTGGYDKVELFRDTNYTGGLVARFAPGLWRNNLPTFQDAGVSSHNWAK</sequence>
<protein>
    <submittedName>
        <fullName evidence="2">Peptidase inhibitor family I36</fullName>
    </submittedName>
</protein>
<dbReference type="RefSeq" id="WP_104483417.1">
    <property type="nucleotide sequence ID" value="NZ_CP154825.1"/>
</dbReference>
<feature type="chain" id="PRO_5018173656" evidence="1">
    <location>
        <begin position="27"/>
        <end position="138"/>
    </location>
</feature>
<organism evidence="2 3">
    <name type="scientific">Actinokineospora auranticolor</name>
    <dbReference type="NCBI Taxonomy" id="155976"/>
    <lineage>
        <taxon>Bacteria</taxon>
        <taxon>Bacillati</taxon>
        <taxon>Actinomycetota</taxon>
        <taxon>Actinomycetes</taxon>
        <taxon>Pseudonocardiales</taxon>
        <taxon>Pseudonocardiaceae</taxon>
        <taxon>Actinokineospora</taxon>
    </lineage>
</organism>
<dbReference type="AlphaFoldDB" id="A0A2S6GC02"/>
<keyword evidence="3" id="KW-1185">Reference proteome</keyword>
<dbReference type="Pfam" id="PF03995">
    <property type="entry name" value="Inhibitor_I36"/>
    <property type="match status" value="1"/>
</dbReference>
<accession>A0A2S6GC02</accession>
<feature type="signal peptide" evidence="1">
    <location>
        <begin position="1"/>
        <end position="26"/>
    </location>
</feature>
<evidence type="ECO:0000256" key="1">
    <source>
        <dbReference type="SAM" id="SignalP"/>
    </source>
</evidence>
<evidence type="ECO:0000313" key="2">
    <source>
        <dbReference type="EMBL" id="PPK61756.1"/>
    </source>
</evidence>
<dbReference type="Proteomes" id="UP000239203">
    <property type="component" value="Unassembled WGS sequence"/>
</dbReference>
<evidence type="ECO:0000313" key="3">
    <source>
        <dbReference type="Proteomes" id="UP000239203"/>
    </source>
</evidence>
<reference evidence="2 3" key="1">
    <citation type="submission" date="2018-02" db="EMBL/GenBank/DDBJ databases">
        <title>Genomic Encyclopedia of Archaeal and Bacterial Type Strains, Phase II (KMG-II): from individual species to whole genera.</title>
        <authorList>
            <person name="Goeker M."/>
        </authorList>
    </citation>
    <scope>NUCLEOTIDE SEQUENCE [LARGE SCALE GENOMIC DNA]</scope>
    <source>
        <strain evidence="2 3">YU 961-1</strain>
    </source>
</reference>
<comment type="caution">
    <text evidence="2">The sequence shown here is derived from an EMBL/GenBank/DDBJ whole genome shotgun (WGS) entry which is preliminary data.</text>
</comment>